<organism evidence="14 15">
    <name type="scientific">Heterostelium pallidum (strain ATCC 26659 / Pp 5 / PN500)</name>
    <name type="common">Cellular slime mold</name>
    <name type="synonym">Polysphondylium pallidum</name>
    <dbReference type="NCBI Taxonomy" id="670386"/>
    <lineage>
        <taxon>Eukaryota</taxon>
        <taxon>Amoebozoa</taxon>
        <taxon>Evosea</taxon>
        <taxon>Eumycetozoa</taxon>
        <taxon>Dictyostelia</taxon>
        <taxon>Acytosteliales</taxon>
        <taxon>Acytosteliaceae</taxon>
        <taxon>Heterostelium</taxon>
    </lineage>
</organism>
<protein>
    <recommendedName>
        <fullName evidence="10">Protein HIRA</fullName>
    </recommendedName>
</protein>
<feature type="domain" description="CAF1B/HIR1 beta-propeller" evidence="13">
    <location>
        <begin position="1"/>
        <end position="161"/>
    </location>
</feature>
<evidence type="ECO:0000259" key="13">
    <source>
        <dbReference type="Pfam" id="PF24105"/>
    </source>
</evidence>
<dbReference type="GO" id="GO:0006338">
    <property type="term" value="P:chromatin remodeling"/>
    <property type="evidence" value="ECO:0007669"/>
    <property type="project" value="InterPro"/>
</dbReference>
<evidence type="ECO:0000256" key="9">
    <source>
        <dbReference type="PROSITE-ProRule" id="PRU00221"/>
    </source>
</evidence>
<dbReference type="InterPro" id="IPR036322">
    <property type="entry name" value="WD40_repeat_dom_sf"/>
</dbReference>
<dbReference type="PANTHER" id="PTHR13831:SF0">
    <property type="entry name" value="PROTEIN HIRA"/>
    <property type="match status" value="1"/>
</dbReference>
<sequence length="873" mass="94762">MKILKPTWVEHSGYSIFSIDIHPDGTRFATGGGDNKVKIWSIAPVVVEEAELDSNVPRLLNSMESHYGPVNCVRWSRDGKYLASGSDDNLVMVWGLTLSGGRSSFISVGSSTSEKIVENWICVYTLRGHSADISEIAWSPDGKYLASSSFDKSIIIWDCLNSFSGQPMSVSEKAKLIKRAYGDAVRVGNDGQLIVGMMIGTSGGGGGVAGGSGVGGGGGGAELSMLAENPDQLTMEDETSTSSKNNTSTTTTSTTSASDIGVPIQIHPTQVVKQRQKETIINGRRRITPLNIGGPASSQAITKPSPLAIPSHLNHNLNGTPTISPQSSTTATTTDNDNNNNNSLEPMDITGNNNSSSNSESLSKSNTDSPTTPTAKTVHQPLSAMLKAAKQQQQQTPRDSSGSKSGSGSTQTTPTGSTSTGNSEVLAKRRNLEVQESTSKKKTKSSASSSSSSTSASKDKTTASSSASDSSSKHQSSANNQAGNAPMFFNDRLSSIQLQPATGSNHISKHLTTHDQTIPRSSSASTSDNFNLILDINIVEQELLESTEYFSTIRYLKDSILWENKINGKVCVATGNRHWCAVATHDATLHIFNYNGVSIMSNIVLRNQVSFLESNNQYHLLIITCDGYFSVWDIKKRKCEISNRELPFFLNRDKLTIRNALVTEEGKPIISMSNGVSYVFTDTVGEWIKITDRLGSLSEFNSNADTTSIGMLAKLQQAGKPSSVTDLMTLSNDRASQLQLSTTFLEKQLFLATILSSPSEYRHWLFTYVTHLTNHANQLRLQEICNDLLGPSCNNNSFSKNLFDNIDNNSNNNNSNKSNNNNDNQDLSKRELLRELLPTIAKNRTLQRMVGQYRESLNQFTSNKDNSLDILFS</sequence>
<dbReference type="EMBL" id="ADBJ01000035">
    <property type="protein sequence ID" value="EFA79422.1"/>
    <property type="molecule type" value="Genomic_DNA"/>
</dbReference>
<dbReference type="GO" id="GO:0006355">
    <property type="term" value="P:regulation of DNA-templated transcription"/>
    <property type="evidence" value="ECO:0007669"/>
    <property type="project" value="InterPro"/>
</dbReference>
<dbReference type="STRING" id="670386.D3BH38"/>
<feature type="compositionally biased region" description="Low complexity" evidence="11">
    <location>
        <begin position="445"/>
        <end position="478"/>
    </location>
</feature>
<keyword evidence="4 10" id="KW-0677">Repeat</keyword>
<dbReference type="Gene3D" id="2.130.10.10">
    <property type="entry name" value="YVTN repeat-like/Quinoprotein amine dehydrogenase"/>
    <property type="match status" value="1"/>
</dbReference>
<dbReference type="SUPFAM" id="SSF50978">
    <property type="entry name" value="WD40 repeat-like"/>
    <property type="match status" value="1"/>
</dbReference>
<keyword evidence="3 9" id="KW-0853">WD repeat</keyword>
<feature type="repeat" description="WD" evidence="9">
    <location>
        <begin position="9"/>
        <end position="42"/>
    </location>
</feature>
<dbReference type="Pfam" id="PF07569">
    <property type="entry name" value="Hira"/>
    <property type="match status" value="1"/>
</dbReference>
<evidence type="ECO:0000256" key="11">
    <source>
        <dbReference type="SAM" id="MobiDB-lite"/>
    </source>
</evidence>
<feature type="region of interest" description="Disordered" evidence="11">
    <location>
        <begin position="804"/>
        <end position="825"/>
    </location>
</feature>
<evidence type="ECO:0000259" key="12">
    <source>
        <dbReference type="Pfam" id="PF07569"/>
    </source>
</evidence>
<dbReference type="AlphaFoldDB" id="D3BH38"/>
<feature type="compositionally biased region" description="Low complexity" evidence="11">
    <location>
        <begin position="804"/>
        <end position="824"/>
    </location>
</feature>
<feature type="compositionally biased region" description="Low complexity" evidence="11">
    <location>
        <begin position="240"/>
        <end position="256"/>
    </location>
</feature>
<gene>
    <name evidence="14" type="primary">hira</name>
    <name evidence="14" type="ORF">PPL_07840</name>
</gene>
<feature type="domain" description="Protein HIRA-like C-terminal" evidence="12">
    <location>
        <begin position="596"/>
        <end position="788"/>
    </location>
</feature>
<dbReference type="GeneID" id="31363321"/>
<evidence type="ECO:0000256" key="8">
    <source>
        <dbReference type="ARBA" id="ARBA00023242"/>
    </source>
</evidence>
<feature type="compositionally biased region" description="Low complexity" evidence="11">
    <location>
        <begin position="387"/>
        <end position="423"/>
    </location>
</feature>
<dbReference type="InterPro" id="IPR031120">
    <property type="entry name" value="HIR1-like"/>
</dbReference>
<keyword evidence="7 10" id="KW-0804">Transcription</keyword>
<feature type="region of interest" description="Disordered" evidence="11">
    <location>
        <begin position="233"/>
        <end position="487"/>
    </location>
</feature>
<dbReference type="GO" id="GO:0000785">
    <property type="term" value="C:chromatin"/>
    <property type="evidence" value="ECO:0007669"/>
    <property type="project" value="TreeGrafter"/>
</dbReference>
<evidence type="ECO:0000256" key="10">
    <source>
        <dbReference type="RuleBase" id="RU364014"/>
    </source>
</evidence>
<evidence type="ECO:0000313" key="15">
    <source>
        <dbReference type="Proteomes" id="UP000001396"/>
    </source>
</evidence>
<dbReference type="InterPro" id="IPR055410">
    <property type="entry name" value="Beta-prop_CAF1B_HIR1"/>
</dbReference>
<evidence type="ECO:0000256" key="4">
    <source>
        <dbReference type="ARBA" id="ARBA00022737"/>
    </source>
</evidence>
<keyword evidence="5 10" id="KW-0156">Chromatin regulator</keyword>
<dbReference type="FunCoup" id="D3BH38">
    <property type="interactions" value="100"/>
</dbReference>
<dbReference type="GO" id="GO:0005634">
    <property type="term" value="C:nucleus"/>
    <property type="evidence" value="ECO:0007669"/>
    <property type="project" value="UniProtKB-SubCell"/>
</dbReference>
<feature type="compositionally biased region" description="Low complexity" evidence="11">
    <location>
        <begin position="352"/>
        <end position="369"/>
    </location>
</feature>
<dbReference type="InterPro" id="IPR011494">
    <property type="entry name" value="HIRA-like_C"/>
</dbReference>
<evidence type="ECO:0000256" key="5">
    <source>
        <dbReference type="ARBA" id="ARBA00022853"/>
    </source>
</evidence>
<keyword evidence="10" id="KW-0678">Repressor</keyword>
<evidence type="ECO:0000256" key="1">
    <source>
        <dbReference type="ARBA" id="ARBA00004123"/>
    </source>
</evidence>
<comment type="subcellular location">
    <subcellularLocation>
        <location evidence="1 10">Nucleus</location>
    </subcellularLocation>
</comment>
<comment type="caution">
    <text evidence="14">The sequence shown here is derived from an EMBL/GenBank/DDBJ whole genome shotgun (WGS) entry which is preliminary data.</text>
</comment>
<dbReference type="InterPro" id="IPR001680">
    <property type="entry name" value="WD40_rpt"/>
</dbReference>
<dbReference type="GO" id="GO:0031491">
    <property type="term" value="F:nucleosome binding"/>
    <property type="evidence" value="ECO:0007669"/>
    <property type="project" value="TreeGrafter"/>
</dbReference>
<accession>D3BH38</accession>
<dbReference type="SMART" id="SM00320">
    <property type="entry name" value="WD40"/>
    <property type="match status" value="3"/>
</dbReference>
<feature type="repeat" description="WD" evidence="9">
    <location>
        <begin position="126"/>
        <end position="158"/>
    </location>
</feature>
<keyword evidence="15" id="KW-1185">Reference proteome</keyword>
<dbReference type="RefSeq" id="XP_020431543.1">
    <property type="nucleotide sequence ID" value="XM_020578674.1"/>
</dbReference>
<evidence type="ECO:0000256" key="2">
    <source>
        <dbReference type="ARBA" id="ARBA00007306"/>
    </source>
</evidence>
<dbReference type="GO" id="GO:0006351">
    <property type="term" value="P:DNA-templated transcription"/>
    <property type="evidence" value="ECO:0007669"/>
    <property type="project" value="InterPro"/>
</dbReference>
<reference evidence="14 15" key="1">
    <citation type="journal article" date="2011" name="Genome Res.">
        <title>Phylogeny-wide analysis of social amoeba genomes highlights ancient origins for complex intercellular communication.</title>
        <authorList>
            <person name="Heidel A.J."/>
            <person name="Lawal H.M."/>
            <person name="Felder M."/>
            <person name="Schilde C."/>
            <person name="Helps N.R."/>
            <person name="Tunggal B."/>
            <person name="Rivero F."/>
            <person name="John U."/>
            <person name="Schleicher M."/>
            <person name="Eichinger L."/>
            <person name="Platzer M."/>
            <person name="Noegel A.A."/>
            <person name="Schaap P."/>
            <person name="Gloeckner G."/>
        </authorList>
    </citation>
    <scope>NUCLEOTIDE SEQUENCE [LARGE SCALE GENOMIC DNA]</scope>
    <source>
        <strain evidence="15">ATCC 26659 / Pp 5 / PN500</strain>
    </source>
</reference>
<feature type="compositionally biased region" description="Low complexity" evidence="11">
    <location>
        <begin position="329"/>
        <end position="342"/>
    </location>
</feature>
<dbReference type="PROSITE" id="PS50294">
    <property type="entry name" value="WD_REPEATS_REGION"/>
    <property type="match status" value="3"/>
</dbReference>
<dbReference type="OMA" id="RGSWDGD"/>
<feature type="compositionally biased region" description="Polar residues" evidence="11">
    <location>
        <begin position="313"/>
        <end position="328"/>
    </location>
</feature>
<keyword evidence="8 10" id="KW-0539">Nucleus</keyword>
<name>D3BH38_HETP5</name>
<evidence type="ECO:0000256" key="7">
    <source>
        <dbReference type="ARBA" id="ARBA00023163"/>
    </source>
</evidence>
<comment type="similarity">
    <text evidence="2 10">Belongs to the WD repeat HIR1 family.</text>
</comment>
<dbReference type="GO" id="GO:0000417">
    <property type="term" value="C:HIR complex"/>
    <property type="evidence" value="ECO:0007669"/>
    <property type="project" value="TreeGrafter"/>
</dbReference>
<proteinExistence type="inferred from homology"/>
<dbReference type="Proteomes" id="UP000001396">
    <property type="component" value="Unassembled WGS sequence"/>
</dbReference>
<dbReference type="InterPro" id="IPR015943">
    <property type="entry name" value="WD40/YVTN_repeat-like_dom_sf"/>
</dbReference>
<comment type="function">
    <text evidence="10">Required for replication-independent chromatin assembly and for the periodic repression of histone gene transcription during the cell cycle.</text>
</comment>
<evidence type="ECO:0000256" key="3">
    <source>
        <dbReference type="ARBA" id="ARBA00022574"/>
    </source>
</evidence>
<evidence type="ECO:0000313" key="14">
    <source>
        <dbReference type="EMBL" id="EFA79422.1"/>
    </source>
</evidence>
<dbReference type="InParanoid" id="D3BH38"/>
<keyword evidence="6 10" id="KW-0805">Transcription regulation</keyword>
<dbReference type="PROSITE" id="PS50082">
    <property type="entry name" value="WD_REPEATS_2"/>
    <property type="match status" value="3"/>
</dbReference>
<dbReference type="PANTHER" id="PTHR13831">
    <property type="entry name" value="MEMBER OF THE HIR1 FAMILY OF WD-REPEAT PROTEINS"/>
    <property type="match status" value="1"/>
</dbReference>
<evidence type="ECO:0000256" key="6">
    <source>
        <dbReference type="ARBA" id="ARBA00023015"/>
    </source>
</evidence>
<dbReference type="Pfam" id="PF24105">
    <property type="entry name" value="Beta-prop_CAF1B_HIR1"/>
    <property type="match status" value="1"/>
</dbReference>
<feature type="repeat" description="WD" evidence="9">
    <location>
        <begin position="63"/>
        <end position="96"/>
    </location>
</feature>